<evidence type="ECO:0000256" key="8">
    <source>
        <dbReference type="SAM" id="Phobius"/>
    </source>
</evidence>
<gene>
    <name evidence="10" type="ORF">GCM10023205_56320</name>
</gene>
<feature type="transmembrane region" description="Helical" evidence="8">
    <location>
        <begin position="343"/>
        <end position="363"/>
    </location>
</feature>
<feature type="domain" description="Major facilitator superfamily (MFS) profile" evidence="9">
    <location>
        <begin position="18"/>
        <end position="456"/>
    </location>
</feature>
<sequence length="476" mass="47957">MPAVSALAAARPQRPAWSLALLALAGLITALDFTIVYVALPDIADDVGFTPHSLQWVVSSYAVAYGGLLLLGGRLADLLGRRRMFVAGMALYGFGSLLGGLASAPGPLIAARAVQGAGGAVLFPATLSLVGTMFAEGPQRTRAMTVWAVSGAAGLSLGALSGGVLTGAFGWSAVFFVNVPLVVIGGAAAFRLLPTDGARRGERGSGGGFDVPGALTGTAGLTLLVCTLAQGPVWGWASARVVGAALVGTLLLGVFAAVETRAAHPLLPLRLFRNRNVTASAAVILVFGATAQSVPYFLTMFFQAEMGFSALRTGIAFLGPTLALTCGNVLGERLLPWLGLRGTLASGLAVTAVGSALFAWAMTDSATYPKLLAGIVAYGLGGGVSFSTMWMAAGTGVVAHEQGVASGLASTALQFGASAGLALLVPLDGVRTAMAVVAVGTMAGVVAAFALPGRSKPQVGAAENVPEPLSVRRRRA</sequence>
<evidence type="ECO:0000256" key="4">
    <source>
        <dbReference type="ARBA" id="ARBA00022692"/>
    </source>
</evidence>
<dbReference type="EMBL" id="BAABHS010000022">
    <property type="protein sequence ID" value="GAA4980119.1"/>
    <property type="molecule type" value="Genomic_DNA"/>
</dbReference>
<keyword evidence="6 8" id="KW-0472">Membrane</keyword>
<dbReference type="CDD" id="cd17321">
    <property type="entry name" value="MFS_MMR_MDR_like"/>
    <property type="match status" value="1"/>
</dbReference>
<feature type="transmembrane region" description="Helical" evidence="8">
    <location>
        <begin position="84"/>
        <end position="104"/>
    </location>
</feature>
<keyword evidence="4 8" id="KW-0812">Transmembrane</keyword>
<feature type="transmembrane region" description="Helical" evidence="8">
    <location>
        <begin position="52"/>
        <end position="72"/>
    </location>
</feature>
<feature type="transmembrane region" description="Helical" evidence="8">
    <location>
        <begin position="433"/>
        <end position="451"/>
    </location>
</feature>
<evidence type="ECO:0000313" key="10">
    <source>
        <dbReference type="EMBL" id="GAA4980119.1"/>
    </source>
</evidence>
<dbReference type="InterPro" id="IPR036259">
    <property type="entry name" value="MFS_trans_sf"/>
</dbReference>
<protein>
    <submittedName>
        <fullName evidence="10">MFS transporter</fullName>
    </submittedName>
</protein>
<accession>A0ABP9HWZ4</accession>
<keyword evidence="11" id="KW-1185">Reference proteome</keyword>
<comment type="subcellular location">
    <subcellularLocation>
        <location evidence="1">Cell membrane</location>
        <topology evidence="1">Multi-pass membrane protein</topology>
    </subcellularLocation>
</comment>
<evidence type="ECO:0000256" key="5">
    <source>
        <dbReference type="ARBA" id="ARBA00022989"/>
    </source>
</evidence>
<feature type="transmembrane region" description="Helical" evidence="8">
    <location>
        <begin position="375"/>
        <end position="393"/>
    </location>
</feature>
<dbReference type="PROSITE" id="PS00216">
    <property type="entry name" value="SUGAR_TRANSPORT_1"/>
    <property type="match status" value="1"/>
</dbReference>
<feature type="transmembrane region" description="Helical" evidence="8">
    <location>
        <begin position="279"/>
        <end position="298"/>
    </location>
</feature>
<evidence type="ECO:0000313" key="11">
    <source>
        <dbReference type="Proteomes" id="UP001500466"/>
    </source>
</evidence>
<feature type="transmembrane region" description="Helical" evidence="8">
    <location>
        <begin position="19"/>
        <end position="40"/>
    </location>
</feature>
<dbReference type="PROSITE" id="PS50850">
    <property type="entry name" value="MFS"/>
    <property type="match status" value="1"/>
</dbReference>
<feature type="transmembrane region" description="Helical" evidence="8">
    <location>
        <begin position="171"/>
        <end position="193"/>
    </location>
</feature>
<keyword evidence="2" id="KW-0813">Transport</keyword>
<evidence type="ECO:0000259" key="9">
    <source>
        <dbReference type="PROSITE" id="PS50850"/>
    </source>
</evidence>
<reference evidence="11" key="1">
    <citation type="journal article" date="2019" name="Int. J. Syst. Evol. Microbiol.">
        <title>The Global Catalogue of Microorganisms (GCM) 10K type strain sequencing project: providing services to taxonomists for standard genome sequencing and annotation.</title>
        <authorList>
            <consortium name="The Broad Institute Genomics Platform"/>
            <consortium name="The Broad Institute Genome Sequencing Center for Infectious Disease"/>
            <person name="Wu L."/>
            <person name="Ma J."/>
        </authorList>
    </citation>
    <scope>NUCLEOTIDE SEQUENCE [LARGE SCALE GENOMIC DNA]</scope>
    <source>
        <strain evidence="11">JCM 17986</strain>
    </source>
</reference>
<name>A0ABP9HWZ4_9ACTN</name>
<keyword evidence="7" id="KW-0046">Antibiotic resistance</keyword>
<dbReference type="PANTHER" id="PTHR42718">
    <property type="entry name" value="MAJOR FACILITATOR SUPERFAMILY MULTIDRUG TRANSPORTER MFSC"/>
    <property type="match status" value="1"/>
</dbReference>
<dbReference type="InterPro" id="IPR011701">
    <property type="entry name" value="MFS"/>
</dbReference>
<dbReference type="SUPFAM" id="SSF103473">
    <property type="entry name" value="MFS general substrate transporter"/>
    <property type="match status" value="1"/>
</dbReference>
<dbReference type="RefSeq" id="WP_345678511.1">
    <property type="nucleotide sequence ID" value="NZ_BAABHS010000022.1"/>
</dbReference>
<feature type="transmembrane region" description="Helical" evidence="8">
    <location>
        <begin position="310"/>
        <end position="331"/>
    </location>
</feature>
<dbReference type="Gene3D" id="1.20.1250.20">
    <property type="entry name" value="MFS general substrate transporter like domains"/>
    <property type="match status" value="1"/>
</dbReference>
<feature type="transmembrane region" description="Helical" evidence="8">
    <location>
        <begin position="405"/>
        <end position="427"/>
    </location>
</feature>
<comment type="caution">
    <text evidence="10">The sequence shown here is derived from an EMBL/GenBank/DDBJ whole genome shotgun (WGS) entry which is preliminary data.</text>
</comment>
<evidence type="ECO:0000256" key="7">
    <source>
        <dbReference type="ARBA" id="ARBA00023251"/>
    </source>
</evidence>
<dbReference type="InterPro" id="IPR020846">
    <property type="entry name" value="MFS_dom"/>
</dbReference>
<keyword evidence="5 8" id="KW-1133">Transmembrane helix</keyword>
<keyword evidence="3" id="KW-1003">Cell membrane</keyword>
<organism evidence="10 11">
    <name type="scientific">Yinghuangia aomiensis</name>
    <dbReference type="NCBI Taxonomy" id="676205"/>
    <lineage>
        <taxon>Bacteria</taxon>
        <taxon>Bacillati</taxon>
        <taxon>Actinomycetota</taxon>
        <taxon>Actinomycetes</taxon>
        <taxon>Kitasatosporales</taxon>
        <taxon>Streptomycetaceae</taxon>
        <taxon>Yinghuangia</taxon>
    </lineage>
</organism>
<dbReference type="PANTHER" id="PTHR42718:SF46">
    <property type="entry name" value="BLR6921 PROTEIN"/>
    <property type="match status" value="1"/>
</dbReference>
<evidence type="ECO:0000256" key="1">
    <source>
        <dbReference type="ARBA" id="ARBA00004651"/>
    </source>
</evidence>
<evidence type="ECO:0000256" key="2">
    <source>
        <dbReference type="ARBA" id="ARBA00022448"/>
    </source>
</evidence>
<dbReference type="Pfam" id="PF07690">
    <property type="entry name" value="MFS_1"/>
    <property type="match status" value="1"/>
</dbReference>
<feature type="transmembrane region" description="Helical" evidence="8">
    <location>
        <begin position="214"/>
        <end position="233"/>
    </location>
</feature>
<dbReference type="InterPro" id="IPR005829">
    <property type="entry name" value="Sugar_transporter_CS"/>
</dbReference>
<proteinExistence type="predicted"/>
<feature type="transmembrane region" description="Helical" evidence="8">
    <location>
        <begin position="146"/>
        <end position="165"/>
    </location>
</feature>
<evidence type="ECO:0000256" key="3">
    <source>
        <dbReference type="ARBA" id="ARBA00022475"/>
    </source>
</evidence>
<evidence type="ECO:0000256" key="6">
    <source>
        <dbReference type="ARBA" id="ARBA00023136"/>
    </source>
</evidence>
<feature type="transmembrane region" description="Helical" evidence="8">
    <location>
        <begin position="116"/>
        <end position="134"/>
    </location>
</feature>
<dbReference type="Gene3D" id="1.20.1720.10">
    <property type="entry name" value="Multidrug resistance protein D"/>
    <property type="match status" value="1"/>
</dbReference>
<feature type="transmembrane region" description="Helical" evidence="8">
    <location>
        <begin position="239"/>
        <end position="258"/>
    </location>
</feature>
<dbReference type="Proteomes" id="UP001500466">
    <property type="component" value="Unassembled WGS sequence"/>
</dbReference>